<proteinExistence type="predicted"/>
<gene>
    <name evidence="1" type="ORF">J2Z18_005239</name>
</gene>
<comment type="caution">
    <text evidence="1">The sequence shown here is derived from an EMBL/GenBank/DDBJ whole genome shotgun (WGS) entry which is preliminary data.</text>
</comment>
<dbReference type="Proteomes" id="UP000706926">
    <property type="component" value="Unassembled WGS sequence"/>
</dbReference>
<protein>
    <submittedName>
        <fullName evidence="1">Precorrin-2 methylase</fullName>
    </submittedName>
</protein>
<evidence type="ECO:0000313" key="2">
    <source>
        <dbReference type="Proteomes" id="UP000706926"/>
    </source>
</evidence>
<dbReference type="RefSeq" id="WP_051425117.1">
    <property type="nucleotide sequence ID" value="NZ_BOSA01000022.1"/>
</dbReference>
<dbReference type="GO" id="GO:0032259">
    <property type="term" value="P:methylation"/>
    <property type="evidence" value="ECO:0007669"/>
    <property type="project" value="UniProtKB-KW"/>
</dbReference>
<dbReference type="GO" id="GO:0008168">
    <property type="term" value="F:methyltransferase activity"/>
    <property type="evidence" value="ECO:0007669"/>
    <property type="project" value="UniProtKB-KW"/>
</dbReference>
<keyword evidence="2" id="KW-1185">Reference proteome</keyword>
<dbReference type="GeneID" id="95407113"/>
<sequence length="84" mass="9710">MARTKTQKARRKAERAGTWSAVMMRKTNEDFGALSQHVRVKPGKQEQLNKIKHKKRIGDDGAFFLLGYGLWYSTLERLASRMEV</sequence>
<dbReference type="EMBL" id="JAGGKI010000020">
    <property type="protein sequence ID" value="MBP1896125.1"/>
    <property type="molecule type" value="Genomic_DNA"/>
</dbReference>
<evidence type="ECO:0000313" key="1">
    <source>
        <dbReference type="EMBL" id="MBP1896125.1"/>
    </source>
</evidence>
<reference evidence="1 2" key="1">
    <citation type="submission" date="2021-03" db="EMBL/GenBank/DDBJ databases">
        <title>Genomic Encyclopedia of Type Strains, Phase IV (KMG-IV): sequencing the most valuable type-strain genomes for metagenomic binning, comparative biology and taxonomic classification.</title>
        <authorList>
            <person name="Goeker M."/>
        </authorList>
    </citation>
    <scope>NUCLEOTIDE SEQUENCE [LARGE SCALE GENOMIC DNA]</scope>
    <source>
        <strain evidence="1 2">DSM 15596</strain>
    </source>
</reference>
<keyword evidence="1" id="KW-0489">Methyltransferase</keyword>
<keyword evidence="1" id="KW-0808">Transferase</keyword>
<organism evidence="1 2">
    <name type="scientific">Paenibacillus lactis</name>
    <dbReference type="NCBI Taxonomy" id="228574"/>
    <lineage>
        <taxon>Bacteria</taxon>
        <taxon>Bacillati</taxon>
        <taxon>Bacillota</taxon>
        <taxon>Bacilli</taxon>
        <taxon>Bacillales</taxon>
        <taxon>Paenibacillaceae</taxon>
        <taxon>Paenibacillus</taxon>
    </lineage>
</organism>
<accession>A0ABS4FIQ1</accession>
<name>A0ABS4FIQ1_9BACL</name>